<evidence type="ECO:0000259" key="5">
    <source>
        <dbReference type="Pfam" id="PF00501"/>
    </source>
</evidence>
<dbReference type="GO" id="GO:0016874">
    <property type="term" value="F:ligase activity"/>
    <property type="evidence" value="ECO:0007669"/>
    <property type="project" value="UniProtKB-KW"/>
</dbReference>
<comment type="similarity">
    <text evidence="1">Belongs to the ATP-dependent AMP-binding enzyme family.</text>
</comment>
<accession>A0A5N0VKV2</accession>
<dbReference type="OrthoDB" id="3671040at2"/>
<evidence type="ECO:0000256" key="4">
    <source>
        <dbReference type="ARBA" id="ARBA00023098"/>
    </source>
</evidence>
<dbReference type="Gene3D" id="3.30.300.30">
    <property type="match status" value="1"/>
</dbReference>
<feature type="domain" description="AMP-dependent synthetase/ligase" evidence="5">
    <location>
        <begin position="28"/>
        <end position="420"/>
    </location>
</feature>
<dbReference type="EMBL" id="VMNW02000004">
    <property type="protein sequence ID" value="KAA9165790.1"/>
    <property type="molecule type" value="Genomic_DNA"/>
</dbReference>
<dbReference type="InterPro" id="IPR000873">
    <property type="entry name" value="AMP-dep_synth/lig_dom"/>
</dbReference>
<comment type="caution">
    <text evidence="6">The sequence shown here is derived from an EMBL/GenBank/DDBJ whole genome shotgun (WGS) entry which is preliminary data.</text>
</comment>
<dbReference type="GO" id="GO:0071766">
    <property type="term" value="P:Actinobacterium-type cell wall biogenesis"/>
    <property type="evidence" value="ECO:0007669"/>
    <property type="project" value="UniProtKB-ARBA"/>
</dbReference>
<dbReference type="InterPro" id="IPR040097">
    <property type="entry name" value="FAAL/FAAC"/>
</dbReference>
<dbReference type="PANTHER" id="PTHR22754">
    <property type="entry name" value="DISCO-INTERACTING PROTEIN 2 DIP2 -RELATED"/>
    <property type="match status" value="1"/>
</dbReference>
<dbReference type="SUPFAM" id="SSF56801">
    <property type="entry name" value="Acetyl-CoA synthetase-like"/>
    <property type="match status" value="1"/>
</dbReference>
<keyword evidence="7" id="KW-1185">Reference proteome</keyword>
<organism evidence="6 7">
    <name type="scientific">Amycolatopsis acidicola</name>
    <dbReference type="NCBI Taxonomy" id="2596893"/>
    <lineage>
        <taxon>Bacteria</taxon>
        <taxon>Bacillati</taxon>
        <taxon>Actinomycetota</taxon>
        <taxon>Actinomycetes</taxon>
        <taxon>Pseudonocardiales</taxon>
        <taxon>Pseudonocardiaceae</taxon>
        <taxon>Amycolatopsis</taxon>
    </lineage>
</organism>
<dbReference type="FunFam" id="3.40.50.12780:FF:000013">
    <property type="entry name" value="Long-chain-fatty-acid--AMP ligase FadD32"/>
    <property type="match status" value="1"/>
</dbReference>
<gene>
    <name evidence="6" type="ORF">FPZ12_004705</name>
</gene>
<dbReference type="Gene3D" id="3.40.50.12780">
    <property type="entry name" value="N-terminal domain of ligase-like"/>
    <property type="match status" value="1"/>
</dbReference>
<dbReference type="Pfam" id="PF00501">
    <property type="entry name" value="AMP-binding"/>
    <property type="match status" value="1"/>
</dbReference>
<keyword evidence="4" id="KW-0443">Lipid metabolism</keyword>
<reference evidence="6" key="1">
    <citation type="submission" date="2019-09" db="EMBL/GenBank/DDBJ databases">
        <authorList>
            <person name="Teo W.F.A."/>
            <person name="Duangmal K."/>
        </authorList>
    </citation>
    <scope>NUCLEOTIDE SEQUENCE [LARGE SCALE GENOMIC DNA]</scope>
    <source>
        <strain evidence="6">K81G1</strain>
    </source>
</reference>
<dbReference type="GO" id="GO:0005886">
    <property type="term" value="C:plasma membrane"/>
    <property type="evidence" value="ECO:0007669"/>
    <property type="project" value="TreeGrafter"/>
</dbReference>
<evidence type="ECO:0000313" key="6">
    <source>
        <dbReference type="EMBL" id="KAA9165790.1"/>
    </source>
</evidence>
<dbReference type="GO" id="GO:0006633">
    <property type="term" value="P:fatty acid biosynthetic process"/>
    <property type="evidence" value="ECO:0007669"/>
    <property type="project" value="TreeGrafter"/>
</dbReference>
<dbReference type="InterPro" id="IPR042099">
    <property type="entry name" value="ANL_N_sf"/>
</dbReference>
<dbReference type="GO" id="GO:0070566">
    <property type="term" value="F:adenylyltransferase activity"/>
    <property type="evidence" value="ECO:0007669"/>
    <property type="project" value="TreeGrafter"/>
</dbReference>
<dbReference type="CDD" id="cd05931">
    <property type="entry name" value="FAAL"/>
    <property type="match status" value="1"/>
</dbReference>
<name>A0A5N0VKV2_9PSEU</name>
<evidence type="ECO:0000256" key="1">
    <source>
        <dbReference type="ARBA" id="ARBA00006432"/>
    </source>
</evidence>
<dbReference type="InterPro" id="IPR045851">
    <property type="entry name" value="AMP-bd_C_sf"/>
</dbReference>
<protein>
    <submittedName>
        <fullName evidence="6">Fatty acyl-AMP ligase</fullName>
    </submittedName>
</protein>
<evidence type="ECO:0000256" key="2">
    <source>
        <dbReference type="ARBA" id="ARBA00022598"/>
    </source>
</evidence>
<evidence type="ECO:0000313" key="7">
    <source>
        <dbReference type="Proteomes" id="UP000319769"/>
    </source>
</evidence>
<sequence>MSLVERRPGQTAVPAGLRPLTTYLFERAESTRPAFTFLDYATDRDGTEHTLTWAELAARVNSVAAELSRVTARGARVAVLAPQDLTYVTAFLGALHAGCVAVPLFAPEVSQHGGRLVNVLADCAAEVWLTSRGALEDVRALAEQNPVPMPKQIIAVDELPQAEDFQAPQVDLDDPAYLQYTSGSTRDPAGAVITHRGITANAWQAKAGFGLDESWTFAGWIPFFHDMGLVQLLAEPLFSGGRSVFMTPFSFIMRPVRWLRQMSNVQNVLSAAPNFAFDYVVKKVKEEERAGLDLSGVRVVINGSEPVRDTTIAEFAEAFGPYGFAPEAHRPSFGLAEATVFVTNTGEEGPTVTSFDRAALAEDRGVTVEPGTPGELRLVAAGRPVGQTVHIVHPIECTPRGEGEVGEIWVSGPNVATGYWRQPERTEETFGGTLAGEAGTFLRTGDLGLVHDGLLYITGRIKDLIIIDGKNHYPQDIEATVQEAHPAIRRDHVAAFAIRDESGVEGAAVVAEYSRKAGEGELDEKEISRAVRRAVSATHDVKLRGFKLVPPGGVLRTSSGKVARAATKQKHWDEP</sequence>
<dbReference type="AlphaFoldDB" id="A0A5N0VKV2"/>
<dbReference type="RefSeq" id="WP_144745707.1">
    <property type="nucleotide sequence ID" value="NZ_VMNW02000004.1"/>
</dbReference>
<dbReference type="PANTHER" id="PTHR22754:SF32">
    <property type="entry name" value="DISCO-INTERACTING PROTEIN 2"/>
    <property type="match status" value="1"/>
</dbReference>
<dbReference type="Proteomes" id="UP000319769">
    <property type="component" value="Unassembled WGS sequence"/>
</dbReference>
<evidence type="ECO:0000256" key="3">
    <source>
        <dbReference type="ARBA" id="ARBA00022832"/>
    </source>
</evidence>
<keyword evidence="2 6" id="KW-0436">Ligase</keyword>
<proteinExistence type="inferred from homology"/>
<keyword evidence="3" id="KW-0276">Fatty acid metabolism</keyword>